<evidence type="ECO:0000313" key="4">
    <source>
        <dbReference type="Proteomes" id="UP001201812"/>
    </source>
</evidence>
<evidence type="ECO:0000313" key="3">
    <source>
        <dbReference type="EMBL" id="KAI1714362.1"/>
    </source>
</evidence>
<keyword evidence="2" id="KW-1133">Transmembrane helix</keyword>
<feature type="transmembrane region" description="Helical" evidence="2">
    <location>
        <begin position="25"/>
        <end position="43"/>
    </location>
</feature>
<proteinExistence type="predicted"/>
<sequence length="118" mass="13169">MSGGSARMLGPLLVGYLYSGYGPRLVWIVESVVIGFMSFLWIASYRRLVPLEVPLGCFPDTKSSSMRTGSTQITQIENDSAKQAHPDDLLDKSLKTNEILIEPIVPQQKYYSDRQSNV</sequence>
<accession>A0AAD4N3C8</accession>
<organism evidence="3 4">
    <name type="scientific">Ditylenchus destructor</name>
    <dbReference type="NCBI Taxonomy" id="166010"/>
    <lineage>
        <taxon>Eukaryota</taxon>
        <taxon>Metazoa</taxon>
        <taxon>Ecdysozoa</taxon>
        <taxon>Nematoda</taxon>
        <taxon>Chromadorea</taxon>
        <taxon>Rhabditida</taxon>
        <taxon>Tylenchina</taxon>
        <taxon>Tylenchomorpha</taxon>
        <taxon>Sphaerularioidea</taxon>
        <taxon>Anguinidae</taxon>
        <taxon>Anguininae</taxon>
        <taxon>Ditylenchus</taxon>
    </lineage>
</organism>
<keyword evidence="4" id="KW-1185">Reference proteome</keyword>
<feature type="region of interest" description="Disordered" evidence="1">
    <location>
        <begin position="63"/>
        <end position="85"/>
    </location>
</feature>
<evidence type="ECO:0000256" key="1">
    <source>
        <dbReference type="SAM" id="MobiDB-lite"/>
    </source>
</evidence>
<dbReference type="EMBL" id="JAKKPZ010000013">
    <property type="protein sequence ID" value="KAI1714362.1"/>
    <property type="molecule type" value="Genomic_DNA"/>
</dbReference>
<keyword evidence="2" id="KW-0812">Transmembrane</keyword>
<comment type="caution">
    <text evidence="3">The sequence shown here is derived from an EMBL/GenBank/DDBJ whole genome shotgun (WGS) entry which is preliminary data.</text>
</comment>
<dbReference type="AlphaFoldDB" id="A0AAD4N3C8"/>
<gene>
    <name evidence="3" type="ORF">DdX_08456</name>
</gene>
<protein>
    <submittedName>
        <fullName evidence="3">Transporter, major facilitator family protein</fullName>
    </submittedName>
</protein>
<name>A0AAD4N3C8_9BILA</name>
<keyword evidence="2" id="KW-0472">Membrane</keyword>
<feature type="compositionally biased region" description="Polar residues" evidence="1">
    <location>
        <begin position="63"/>
        <end position="78"/>
    </location>
</feature>
<reference evidence="3" key="1">
    <citation type="submission" date="2022-01" db="EMBL/GenBank/DDBJ databases">
        <title>Genome Sequence Resource for Two Populations of Ditylenchus destructor, the Migratory Endoparasitic Phytonematode.</title>
        <authorList>
            <person name="Zhang H."/>
            <person name="Lin R."/>
            <person name="Xie B."/>
        </authorList>
    </citation>
    <scope>NUCLEOTIDE SEQUENCE</scope>
    <source>
        <strain evidence="3">BazhouSP</strain>
    </source>
</reference>
<dbReference type="Proteomes" id="UP001201812">
    <property type="component" value="Unassembled WGS sequence"/>
</dbReference>
<evidence type="ECO:0000256" key="2">
    <source>
        <dbReference type="SAM" id="Phobius"/>
    </source>
</evidence>